<dbReference type="InterPro" id="IPR043428">
    <property type="entry name" value="LivM-like"/>
</dbReference>
<feature type="transmembrane region" description="Helical" evidence="6">
    <location>
        <begin position="111"/>
        <end position="130"/>
    </location>
</feature>
<evidence type="ECO:0000256" key="5">
    <source>
        <dbReference type="ARBA" id="ARBA00023136"/>
    </source>
</evidence>
<evidence type="ECO:0000256" key="2">
    <source>
        <dbReference type="ARBA" id="ARBA00022475"/>
    </source>
</evidence>
<feature type="transmembrane region" description="Helical" evidence="6">
    <location>
        <begin position="181"/>
        <end position="203"/>
    </location>
</feature>
<protein>
    <submittedName>
        <fullName evidence="7">Branched-chain amino acid ABC transporter permease</fullName>
    </submittedName>
</protein>
<feature type="transmembrane region" description="Helical" evidence="6">
    <location>
        <begin position="223"/>
        <end position="250"/>
    </location>
</feature>
<proteinExistence type="predicted"/>
<feature type="transmembrane region" description="Helical" evidence="6">
    <location>
        <begin position="306"/>
        <end position="325"/>
    </location>
</feature>
<feature type="transmembrane region" description="Helical" evidence="6">
    <location>
        <begin position="30"/>
        <end position="49"/>
    </location>
</feature>
<comment type="caution">
    <text evidence="7">The sequence shown here is derived from an EMBL/GenBank/DDBJ whole genome shotgun (WGS) entry which is preliminary data.</text>
</comment>
<keyword evidence="2" id="KW-1003">Cell membrane</keyword>
<comment type="subcellular location">
    <subcellularLocation>
        <location evidence="1">Cell membrane</location>
        <topology evidence="1">Multi-pass membrane protein</topology>
    </subcellularLocation>
</comment>
<dbReference type="PANTHER" id="PTHR30482">
    <property type="entry name" value="HIGH-AFFINITY BRANCHED-CHAIN AMINO ACID TRANSPORT SYSTEM PERMEASE"/>
    <property type="match status" value="1"/>
</dbReference>
<accession>A0A8J3DY40</accession>
<dbReference type="GO" id="GO:0015658">
    <property type="term" value="F:branched-chain amino acid transmembrane transporter activity"/>
    <property type="evidence" value="ECO:0007669"/>
    <property type="project" value="InterPro"/>
</dbReference>
<organism evidence="7 8">
    <name type="scientific">Tianweitania populi</name>
    <dbReference type="NCBI Taxonomy" id="1607949"/>
    <lineage>
        <taxon>Bacteria</taxon>
        <taxon>Pseudomonadati</taxon>
        <taxon>Pseudomonadota</taxon>
        <taxon>Alphaproteobacteria</taxon>
        <taxon>Hyphomicrobiales</taxon>
        <taxon>Phyllobacteriaceae</taxon>
        <taxon>Tianweitania</taxon>
    </lineage>
</organism>
<keyword evidence="5 6" id="KW-0472">Membrane</keyword>
<dbReference type="EMBL" id="BMZQ01000002">
    <property type="protein sequence ID" value="GHD18012.1"/>
    <property type="molecule type" value="Genomic_DNA"/>
</dbReference>
<evidence type="ECO:0000256" key="3">
    <source>
        <dbReference type="ARBA" id="ARBA00022692"/>
    </source>
</evidence>
<feature type="transmembrane region" description="Helical" evidence="6">
    <location>
        <begin position="270"/>
        <end position="294"/>
    </location>
</feature>
<keyword evidence="8" id="KW-1185">Reference proteome</keyword>
<evidence type="ECO:0000256" key="4">
    <source>
        <dbReference type="ARBA" id="ARBA00022989"/>
    </source>
</evidence>
<evidence type="ECO:0000256" key="1">
    <source>
        <dbReference type="ARBA" id="ARBA00004651"/>
    </source>
</evidence>
<dbReference type="CDD" id="cd06581">
    <property type="entry name" value="TM_PBP1_LivM_like"/>
    <property type="match status" value="1"/>
</dbReference>
<sequence length="338" mass="35420">MSEAATPSLGPVSSSVIDAPHVRPPLLAQSAPWLIFGLFAAVPLLALATGDSFILVVATRMLIFALAALSLNLIMGYGALVSFGHAAYIGIGAYAVGILSSYGINDLLLQIAAALAASGLFALVTGYLSLRTSGVYFIMITLAFGQMAFFFMVSLSAFGGDDGISLSGRSTLFGADLLRSNLVLFYGVLGVLAAAFLLMRMLVASRFGRVLRGTRDNPTRMRAIGFSPFSFQLTAYVIAGMIAALAGVLLANQVQFVSPAYMTWARSGELIVMVVLGGMGTLLGPIIGATVFILLEDVLAHFSEHWKLGLGLILVLVVLGSRDGMSGLARRLRGGSDV</sequence>
<keyword evidence="4 6" id="KW-1133">Transmembrane helix</keyword>
<dbReference type="RefSeq" id="WP_189504800.1">
    <property type="nucleotide sequence ID" value="NZ_BMZQ01000002.1"/>
</dbReference>
<gene>
    <name evidence="7" type="ORF">GCM10016234_27850</name>
</gene>
<evidence type="ECO:0000313" key="7">
    <source>
        <dbReference type="EMBL" id="GHD18012.1"/>
    </source>
</evidence>
<reference evidence="7" key="1">
    <citation type="journal article" date="2014" name="Int. J. Syst. Evol. Microbiol.">
        <title>Complete genome sequence of Corynebacterium casei LMG S-19264T (=DSM 44701T), isolated from a smear-ripened cheese.</title>
        <authorList>
            <consortium name="US DOE Joint Genome Institute (JGI-PGF)"/>
            <person name="Walter F."/>
            <person name="Albersmeier A."/>
            <person name="Kalinowski J."/>
            <person name="Ruckert C."/>
        </authorList>
    </citation>
    <scope>NUCLEOTIDE SEQUENCE</scope>
    <source>
        <strain evidence="7">KCTC 42249</strain>
    </source>
</reference>
<dbReference type="PANTHER" id="PTHR30482:SF17">
    <property type="entry name" value="ABC TRANSPORTER ATP-BINDING PROTEIN"/>
    <property type="match status" value="1"/>
</dbReference>
<dbReference type="GO" id="GO:0005886">
    <property type="term" value="C:plasma membrane"/>
    <property type="evidence" value="ECO:0007669"/>
    <property type="project" value="UniProtKB-SubCell"/>
</dbReference>
<feature type="transmembrane region" description="Helical" evidence="6">
    <location>
        <begin position="136"/>
        <end position="160"/>
    </location>
</feature>
<dbReference type="Pfam" id="PF02653">
    <property type="entry name" value="BPD_transp_2"/>
    <property type="match status" value="1"/>
</dbReference>
<dbReference type="InterPro" id="IPR001851">
    <property type="entry name" value="ABC_transp_permease"/>
</dbReference>
<keyword evidence="3 6" id="KW-0812">Transmembrane</keyword>
<evidence type="ECO:0000313" key="8">
    <source>
        <dbReference type="Proteomes" id="UP000630142"/>
    </source>
</evidence>
<reference evidence="7" key="2">
    <citation type="submission" date="2020-09" db="EMBL/GenBank/DDBJ databases">
        <authorList>
            <person name="Sun Q."/>
            <person name="Kim S."/>
        </authorList>
    </citation>
    <scope>NUCLEOTIDE SEQUENCE</scope>
    <source>
        <strain evidence="7">KCTC 42249</strain>
    </source>
</reference>
<dbReference type="AlphaFoldDB" id="A0A8J3DY40"/>
<dbReference type="Proteomes" id="UP000630142">
    <property type="component" value="Unassembled WGS sequence"/>
</dbReference>
<name>A0A8J3DY40_9HYPH</name>
<evidence type="ECO:0000256" key="6">
    <source>
        <dbReference type="SAM" id="Phobius"/>
    </source>
</evidence>